<dbReference type="EMBL" id="WHLY01000002">
    <property type="protein sequence ID" value="MPR33269.1"/>
    <property type="molecule type" value="Genomic_DNA"/>
</dbReference>
<organism evidence="1 2">
    <name type="scientific">Salmonirosea aquatica</name>
    <dbReference type="NCBI Taxonomy" id="2654236"/>
    <lineage>
        <taxon>Bacteria</taxon>
        <taxon>Pseudomonadati</taxon>
        <taxon>Bacteroidota</taxon>
        <taxon>Cytophagia</taxon>
        <taxon>Cytophagales</taxon>
        <taxon>Spirosomataceae</taxon>
        <taxon>Salmonirosea</taxon>
    </lineage>
</organism>
<keyword evidence="2" id="KW-1185">Reference proteome</keyword>
<dbReference type="PANTHER" id="PTHR37489:SF1">
    <property type="entry name" value="DUF3500 DOMAIN-CONTAINING PROTEIN"/>
    <property type="match status" value="1"/>
</dbReference>
<dbReference type="Proteomes" id="UP000479293">
    <property type="component" value="Unassembled WGS sequence"/>
</dbReference>
<accession>A0A7C9FPH7</accession>
<dbReference type="PANTHER" id="PTHR37489">
    <property type="entry name" value="DUF3500 DOMAIN-CONTAINING PROTEIN"/>
    <property type="match status" value="1"/>
</dbReference>
<evidence type="ECO:0000313" key="2">
    <source>
        <dbReference type="Proteomes" id="UP000479293"/>
    </source>
</evidence>
<gene>
    <name evidence="1" type="ORF">GBK04_07825</name>
</gene>
<comment type="caution">
    <text evidence="1">The sequence shown here is derived from an EMBL/GenBank/DDBJ whole genome shotgun (WGS) entry which is preliminary data.</text>
</comment>
<dbReference type="InterPro" id="IPR021889">
    <property type="entry name" value="DUF3500"/>
</dbReference>
<name>A0A7C9FPH7_9BACT</name>
<dbReference type="Pfam" id="PF12006">
    <property type="entry name" value="DUF3500"/>
    <property type="match status" value="1"/>
</dbReference>
<protein>
    <submittedName>
        <fullName evidence="1">DUF3500 domain-containing protein</fullName>
    </submittedName>
</protein>
<dbReference type="AlphaFoldDB" id="A0A7C9FPH7"/>
<evidence type="ECO:0000313" key="1">
    <source>
        <dbReference type="EMBL" id="MPR33269.1"/>
    </source>
</evidence>
<sequence length="321" mass="36811">MAQAANAFITTLNGDQKTEVMHPLADTLRYNWHFIPRERLGLNLKRMNDSQRKAAMHMVEVVLSDKGYQKIKDIIDLENVLRVLESRPPNDTRRDPENYAFLVYGDPAAKEPWGWRMEGHHISLHYTSVNGHVSFTPSFLGSNPGHVLIDVPQKGKRVLGPEEDMGYELLNSFSADQKKQVILAEKSPYEIFSVNQRRVTGLDKLEGLTMKEMTPAQKQIFKKLIALYLDRYHVTLKNQQMQQLEKAGMDNLYFAWMGDAELKMGKGAGHYYRIQGPTILIEFDNTQNDANHIHTVVRDLTDDFSEDLLKEHYAKSHKGGK</sequence>
<reference evidence="1 2" key="1">
    <citation type="submission" date="2019-10" db="EMBL/GenBank/DDBJ databases">
        <title>Draft Genome Sequence of Cytophagaceae sp. SJW1-29.</title>
        <authorList>
            <person name="Choi A."/>
        </authorList>
    </citation>
    <scope>NUCLEOTIDE SEQUENCE [LARGE SCALE GENOMIC DNA]</scope>
    <source>
        <strain evidence="1 2">SJW1-29</strain>
    </source>
</reference>
<proteinExistence type="predicted"/>